<evidence type="ECO:0000313" key="1">
    <source>
        <dbReference type="EMBL" id="KAH3731004.1"/>
    </source>
</evidence>
<keyword evidence="2" id="KW-1185">Reference proteome</keyword>
<accession>A0A9D4HTS2</accession>
<dbReference type="EMBL" id="JAIWYP010000012">
    <property type="protein sequence ID" value="KAH3731004.1"/>
    <property type="molecule type" value="Genomic_DNA"/>
</dbReference>
<dbReference type="Proteomes" id="UP000828390">
    <property type="component" value="Unassembled WGS sequence"/>
</dbReference>
<gene>
    <name evidence="1" type="ORF">DPMN_057008</name>
</gene>
<sequence>MAKDKQYAIDTTMAISTLKKKTVYNTQVSVRTPTQEVLAFGGDLGITYGEKLDFNIALDKIVDKKVTLKGEMCIYI</sequence>
<name>A0A9D4HTS2_DREPO</name>
<evidence type="ECO:0000313" key="2">
    <source>
        <dbReference type="Proteomes" id="UP000828390"/>
    </source>
</evidence>
<comment type="caution">
    <text evidence="1">The sequence shown here is derived from an EMBL/GenBank/DDBJ whole genome shotgun (WGS) entry which is preliminary data.</text>
</comment>
<reference evidence="1" key="1">
    <citation type="journal article" date="2019" name="bioRxiv">
        <title>The Genome of the Zebra Mussel, Dreissena polymorpha: A Resource for Invasive Species Research.</title>
        <authorList>
            <person name="McCartney M.A."/>
            <person name="Auch B."/>
            <person name="Kono T."/>
            <person name="Mallez S."/>
            <person name="Zhang Y."/>
            <person name="Obille A."/>
            <person name="Becker A."/>
            <person name="Abrahante J.E."/>
            <person name="Garbe J."/>
            <person name="Badalamenti J.P."/>
            <person name="Herman A."/>
            <person name="Mangelson H."/>
            <person name="Liachko I."/>
            <person name="Sullivan S."/>
            <person name="Sone E.D."/>
            <person name="Koren S."/>
            <person name="Silverstein K.A.T."/>
            <person name="Beckman K.B."/>
            <person name="Gohl D.M."/>
        </authorList>
    </citation>
    <scope>NUCLEOTIDE SEQUENCE</scope>
    <source>
        <strain evidence="1">Duluth1</strain>
        <tissue evidence="1">Whole animal</tissue>
    </source>
</reference>
<proteinExistence type="predicted"/>
<organism evidence="1 2">
    <name type="scientific">Dreissena polymorpha</name>
    <name type="common">Zebra mussel</name>
    <name type="synonym">Mytilus polymorpha</name>
    <dbReference type="NCBI Taxonomy" id="45954"/>
    <lineage>
        <taxon>Eukaryota</taxon>
        <taxon>Metazoa</taxon>
        <taxon>Spiralia</taxon>
        <taxon>Lophotrochozoa</taxon>
        <taxon>Mollusca</taxon>
        <taxon>Bivalvia</taxon>
        <taxon>Autobranchia</taxon>
        <taxon>Heteroconchia</taxon>
        <taxon>Euheterodonta</taxon>
        <taxon>Imparidentia</taxon>
        <taxon>Neoheterodontei</taxon>
        <taxon>Myida</taxon>
        <taxon>Dreissenoidea</taxon>
        <taxon>Dreissenidae</taxon>
        <taxon>Dreissena</taxon>
    </lineage>
</organism>
<dbReference type="AlphaFoldDB" id="A0A9D4HTS2"/>
<reference evidence="1" key="2">
    <citation type="submission" date="2020-11" db="EMBL/GenBank/DDBJ databases">
        <authorList>
            <person name="McCartney M.A."/>
            <person name="Auch B."/>
            <person name="Kono T."/>
            <person name="Mallez S."/>
            <person name="Becker A."/>
            <person name="Gohl D.M."/>
            <person name="Silverstein K.A.T."/>
            <person name="Koren S."/>
            <person name="Bechman K.B."/>
            <person name="Herman A."/>
            <person name="Abrahante J.E."/>
            <person name="Garbe J."/>
        </authorList>
    </citation>
    <scope>NUCLEOTIDE SEQUENCE</scope>
    <source>
        <strain evidence="1">Duluth1</strain>
        <tissue evidence="1">Whole animal</tissue>
    </source>
</reference>
<protein>
    <submittedName>
        <fullName evidence="1">Uncharacterized protein</fullName>
    </submittedName>
</protein>